<dbReference type="RefSeq" id="WP_190151431.1">
    <property type="nucleotide sequence ID" value="NZ_BMTL01000021.1"/>
</dbReference>
<dbReference type="Pfam" id="PF00144">
    <property type="entry name" value="Beta-lactamase"/>
    <property type="match status" value="1"/>
</dbReference>
<dbReference type="GO" id="GO:0016787">
    <property type="term" value="F:hydrolase activity"/>
    <property type="evidence" value="ECO:0007669"/>
    <property type="project" value="UniProtKB-KW"/>
</dbReference>
<keyword evidence="4" id="KW-1185">Reference proteome</keyword>
<evidence type="ECO:0000313" key="3">
    <source>
        <dbReference type="EMBL" id="GGS04118.1"/>
    </source>
</evidence>
<evidence type="ECO:0000259" key="2">
    <source>
        <dbReference type="Pfam" id="PF00144"/>
    </source>
</evidence>
<dbReference type="PANTHER" id="PTHR43283:SF3">
    <property type="entry name" value="BETA-LACTAMASE FAMILY PROTEIN (AFU_ORTHOLOGUE AFUA_5G07500)"/>
    <property type="match status" value="1"/>
</dbReference>
<dbReference type="InterPro" id="IPR001466">
    <property type="entry name" value="Beta-lactam-related"/>
</dbReference>
<organism evidence="3 4">
    <name type="scientific">Streptomyces humidus</name>
    <dbReference type="NCBI Taxonomy" id="52259"/>
    <lineage>
        <taxon>Bacteria</taxon>
        <taxon>Bacillati</taxon>
        <taxon>Actinomycetota</taxon>
        <taxon>Actinomycetes</taxon>
        <taxon>Kitasatosporales</taxon>
        <taxon>Streptomycetaceae</taxon>
        <taxon>Streptomyces</taxon>
    </lineage>
</organism>
<evidence type="ECO:0000313" key="4">
    <source>
        <dbReference type="Proteomes" id="UP000606194"/>
    </source>
</evidence>
<feature type="region of interest" description="Disordered" evidence="1">
    <location>
        <begin position="224"/>
        <end position="245"/>
    </location>
</feature>
<reference evidence="3" key="1">
    <citation type="journal article" date="2014" name="Int. J. Syst. Evol. Microbiol.">
        <title>Complete genome sequence of Corynebacterium casei LMG S-19264T (=DSM 44701T), isolated from a smear-ripened cheese.</title>
        <authorList>
            <consortium name="US DOE Joint Genome Institute (JGI-PGF)"/>
            <person name="Walter F."/>
            <person name="Albersmeier A."/>
            <person name="Kalinowski J."/>
            <person name="Ruckert C."/>
        </authorList>
    </citation>
    <scope>NUCLEOTIDE SEQUENCE</scope>
    <source>
        <strain evidence="3">JCM 4386</strain>
    </source>
</reference>
<dbReference type="PANTHER" id="PTHR43283">
    <property type="entry name" value="BETA-LACTAMASE-RELATED"/>
    <property type="match status" value="1"/>
</dbReference>
<comment type="caution">
    <text evidence="3">The sequence shown here is derived from an EMBL/GenBank/DDBJ whole genome shotgun (WGS) entry which is preliminary data.</text>
</comment>
<protein>
    <submittedName>
        <fullName evidence="3">Serine hydrolase</fullName>
    </submittedName>
</protein>
<evidence type="ECO:0000256" key="1">
    <source>
        <dbReference type="SAM" id="MobiDB-lite"/>
    </source>
</evidence>
<proteinExistence type="predicted"/>
<feature type="domain" description="Beta-lactamase-related" evidence="2">
    <location>
        <begin position="5"/>
        <end position="363"/>
    </location>
</feature>
<dbReference type="InterPro" id="IPR050789">
    <property type="entry name" value="Diverse_Enzym_Activities"/>
</dbReference>
<dbReference type="EMBL" id="BMTL01000021">
    <property type="protein sequence ID" value="GGS04118.1"/>
    <property type="molecule type" value="Genomic_DNA"/>
</dbReference>
<dbReference type="SUPFAM" id="SSF56601">
    <property type="entry name" value="beta-lactamase/transpeptidase-like"/>
    <property type="match status" value="1"/>
</dbReference>
<dbReference type="Gene3D" id="3.40.710.10">
    <property type="entry name" value="DD-peptidase/beta-lactamase superfamily"/>
    <property type="match status" value="1"/>
</dbReference>
<name>A0A918L572_9ACTN</name>
<sequence length="380" mass="40560">MSTLRETLQRHVDDGAVPGAVGLVARGDEVEAVSVGSRDAEGTAPMTRDSLFRIASITKPVTAAALLTLVEEGTVGLDSPVAEWLPELAEPMAVRTPSAPVDDVVPAARPITVEDLLSSRPGWGFPSDFALPAVRALFEVQKDGRAPQAYPEPDVWLADLARVPLLYQPGEAWLYGTASDLQGVLIARASGRTLPEFLAERIFEPLGMRDTAFEVPKEKRDRFTTAYRPGGAGGLELTDTPDGEWRSVPRFPSGGGGLVSTADDWLAFARMLLGGGEADGRRVLSPASVSRMTADHLSAAQREIGALFLEGQGWGYGGSVDIDPVEPWNVPGRYGWVGGTGTTAHIVPRTGTVTVLLTQTAMTDPRSTPLMRDFWRCTAG</sequence>
<accession>A0A918L572</accession>
<keyword evidence="3" id="KW-0378">Hydrolase</keyword>
<gene>
    <name evidence="3" type="ORF">GCM10010269_48720</name>
</gene>
<dbReference type="InterPro" id="IPR012338">
    <property type="entry name" value="Beta-lactam/transpept-like"/>
</dbReference>
<dbReference type="Proteomes" id="UP000606194">
    <property type="component" value="Unassembled WGS sequence"/>
</dbReference>
<reference evidence="3" key="2">
    <citation type="submission" date="2020-09" db="EMBL/GenBank/DDBJ databases">
        <authorList>
            <person name="Sun Q."/>
            <person name="Ohkuma M."/>
        </authorList>
    </citation>
    <scope>NUCLEOTIDE SEQUENCE</scope>
    <source>
        <strain evidence="3">JCM 4386</strain>
    </source>
</reference>
<dbReference type="AlphaFoldDB" id="A0A918L572"/>